<organism evidence="5 6">
    <name type="scientific">Virgibacillus pantothenticus</name>
    <dbReference type="NCBI Taxonomy" id="1473"/>
    <lineage>
        <taxon>Bacteria</taxon>
        <taxon>Bacillati</taxon>
        <taxon>Bacillota</taxon>
        <taxon>Bacilli</taxon>
        <taxon>Bacillales</taxon>
        <taxon>Bacillaceae</taxon>
        <taxon>Virgibacillus</taxon>
    </lineage>
</organism>
<keyword evidence="6" id="KW-1185">Reference proteome</keyword>
<protein>
    <recommendedName>
        <fullName evidence="7">Sugar diacid utilization regulator</fullName>
    </recommendedName>
</protein>
<dbReference type="InterPro" id="IPR042070">
    <property type="entry name" value="PucR_C-HTH_sf"/>
</dbReference>
<dbReference type="Pfam" id="PF13556">
    <property type="entry name" value="HTH_30"/>
    <property type="match status" value="1"/>
</dbReference>
<dbReference type="PANTHER" id="PTHR33744">
    <property type="entry name" value="CARBOHYDRATE DIACID REGULATOR"/>
    <property type="match status" value="1"/>
</dbReference>
<evidence type="ECO:0000259" key="2">
    <source>
        <dbReference type="Pfam" id="PF05651"/>
    </source>
</evidence>
<dbReference type="InterPro" id="IPR025736">
    <property type="entry name" value="PucR_C-HTH_dom"/>
</dbReference>
<evidence type="ECO:0000259" key="4">
    <source>
        <dbReference type="Pfam" id="PF17853"/>
    </source>
</evidence>
<evidence type="ECO:0000259" key="3">
    <source>
        <dbReference type="Pfam" id="PF13556"/>
    </source>
</evidence>
<dbReference type="PATRIC" id="fig|1473.5.peg.1195"/>
<feature type="domain" description="PucR C-terminal helix-turn-helix" evidence="3">
    <location>
        <begin position="319"/>
        <end position="371"/>
    </location>
</feature>
<dbReference type="InterPro" id="IPR008599">
    <property type="entry name" value="Diacid_rec"/>
</dbReference>
<comment type="similarity">
    <text evidence="1">Belongs to the CdaR family.</text>
</comment>
<dbReference type="Pfam" id="PF05651">
    <property type="entry name" value="Diacid_rec"/>
    <property type="match status" value="1"/>
</dbReference>
<dbReference type="Pfam" id="PF17853">
    <property type="entry name" value="GGDEF_2"/>
    <property type="match status" value="1"/>
</dbReference>
<dbReference type="Gene3D" id="1.10.10.2840">
    <property type="entry name" value="PucR C-terminal helix-turn-helix domain"/>
    <property type="match status" value="1"/>
</dbReference>
<name>A0A0L0QLH6_VIRPA</name>
<proteinExistence type="inferred from homology"/>
<sequence>MLMLTEQLASEIVKRTMSILDLNVNVMDRTGTILASGDPNRIGQLHHGASKAIEHKMTVEIHSYEENWRGKAKPGINLPIRFHDDIVGVIGITGEPEKIRGFSKLVQMGAELTLEQAFLTREIDRNARMRDDVISHLLLGSDKEQAYILDRARSLKINADETFAVILLSVPYHTSNLQSVKQIENWANTLVTAEDEIVRLYTNQFVILKKQQKPYLDTDDKIKNLLENKLSFAPISNITVALGPFSSGFLGWRQSFQTAQIVKDTAKTLYPEGGVWNQDTLGISILCYRFLHAAKEEADEISATYKKLFTSNDGKTLDETFTIYVKANGEMTKTADKLFIHRNTLAYRLDKIYEITGKNPKNLQDLIELKIGEILFKLSK</sequence>
<dbReference type="EMBL" id="LGTO01000007">
    <property type="protein sequence ID" value="KNE19416.1"/>
    <property type="molecule type" value="Genomic_DNA"/>
</dbReference>
<dbReference type="AlphaFoldDB" id="A0A0L0QLH6"/>
<dbReference type="Proteomes" id="UP000036780">
    <property type="component" value="Unassembled WGS sequence"/>
</dbReference>
<evidence type="ECO:0000256" key="1">
    <source>
        <dbReference type="ARBA" id="ARBA00006754"/>
    </source>
</evidence>
<evidence type="ECO:0000313" key="6">
    <source>
        <dbReference type="Proteomes" id="UP000036780"/>
    </source>
</evidence>
<dbReference type="PANTHER" id="PTHR33744:SF15">
    <property type="entry name" value="CARBOHYDRATE DIACID REGULATOR"/>
    <property type="match status" value="1"/>
</dbReference>
<feature type="domain" description="Putative sugar diacid recognition" evidence="2">
    <location>
        <begin position="4"/>
        <end position="137"/>
    </location>
</feature>
<reference evidence="6" key="1">
    <citation type="submission" date="2015-07" db="EMBL/GenBank/DDBJ databases">
        <title>Fjat-10053 dsm26.</title>
        <authorList>
            <person name="Liu B."/>
            <person name="Wang J."/>
            <person name="Zhu Y."/>
            <person name="Liu G."/>
            <person name="Chen Q."/>
            <person name="Chen Z."/>
            <person name="Lan J."/>
            <person name="Che J."/>
            <person name="Ge C."/>
            <person name="Shi H."/>
            <person name="Pan Z."/>
            <person name="Liu X."/>
        </authorList>
    </citation>
    <scope>NUCLEOTIDE SEQUENCE [LARGE SCALE GENOMIC DNA]</scope>
    <source>
        <strain evidence="6">DSM 26</strain>
    </source>
</reference>
<dbReference type="InterPro" id="IPR041522">
    <property type="entry name" value="CdaR_GGDEF"/>
</dbReference>
<comment type="caution">
    <text evidence="5">The sequence shown here is derived from an EMBL/GenBank/DDBJ whole genome shotgun (WGS) entry which is preliminary data.</text>
</comment>
<feature type="domain" description="CdaR GGDEF-like" evidence="4">
    <location>
        <begin position="147"/>
        <end position="261"/>
    </location>
</feature>
<evidence type="ECO:0008006" key="7">
    <source>
        <dbReference type="Google" id="ProtNLM"/>
    </source>
</evidence>
<evidence type="ECO:0000313" key="5">
    <source>
        <dbReference type="EMBL" id="KNE19416.1"/>
    </source>
</evidence>
<dbReference type="InterPro" id="IPR051448">
    <property type="entry name" value="CdaR-like_regulators"/>
</dbReference>
<gene>
    <name evidence="5" type="ORF">AFK71_13030</name>
</gene>
<accession>A0A0L0QLH6</accession>